<evidence type="ECO:0000256" key="5">
    <source>
        <dbReference type="ARBA" id="ARBA00022679"/>
    </source>
</evidence>
<evidence type="ECO:0000256" key="1">
    <source>
        <dbReference type="ARBA" id="ARBA00004992"/>
    </source>
</evidence>
<dbReference type="Gene3D" id="3.40.50.300">
    <property type="entry name" value="P-loop containing nucleotide triphosphate hydrolases"/>
    <property type="match status" value="1"/>
</dbReference>
<dbReference type="GO" id="GO:0006235">
    <property type="term" value="P:dTTP biosynthetic process"/>
    <property type="evidence" value="ECO:0007669"/>
    <property type="project" value="TreeGrafter"/>
</dbReference>
<dbReference type="GO" id="GO:0004550">
    <property type="term" value="F:nucleoside diphosphate kinase activity"/>
    <property type="evidence" value="ECO:0007669"/>
    <property type="project" value="TreeGrafter"/>
</dbReference>
<dbReference type="GO" id="GO:0006227">
    <property type="term" value="P:dUDP biosynthetic process"/>
    <property type="evidence" value="ECO:0007669"/>
    <property type="project" value="TreeGrafter"/>
</dbReference>
<evidence type="ECO:0000256" key="4">
    <source>
        <dbReference type="ARBA" id="ARBA00017144"/>
    </source>
</evidence>
<dbReference type="InterPro" id="IPR039430">
    <property type="entry name" value="Thymidylate_kin-like_dom"/>
</dbReference>
<dbReference type="FunFam" id="3.40.50.300:FF:000679">
    <property type="entry name" value="Thymidylate kinase"/>
    <property type="match status" value="1"/>
</dbReference>
<organism evidence="11 12">
    <name type="scientific">Rhynchophorus ferrugineus</name>
    <name type="common">Red palm weevil</name>
    <name type="synonym">Curculio ferrugineus</name>
    <dbReference type="NCBI Taxonomy" id="354439"/>
    <lineage>
        <taxon>Eukaryota</taxon>
        <taxon>Metazoa</taxon>
        <taxon>Ecdysozoa</taxon>
        <taxon>Arthropoda</taxon>
        <taxon>Hexapoda</taxon>
        <taxon>Insecta</taxon>
        <taxon>Pterygota</taxon>
        <taxon>Neoptera</taxon>
        <taxon>Endopterygota</taxon>
        <taxon>Coleoptera</taxon>
        <taxon>Polyphaga</taxon>
        <taxon>Cucujiformia</taxon>
        <taxon>Curculionidae</taxon>
        <taxon>Dryophthorinae</taxon>
        <taxon>Rhynchophorus</taxon>
    </lineage>
</organism>
<reference evidence="11" key="1">
    <citation type="submission" date="2020-08" db="EMBL/GenBank/DDBJ databases">
        <title>Genome sequencing and assembly of the red palm weevil Rhynchophorus ferrugineus.</title>
        <authorList>
            <person name="Dias G.B."/>
            <person name="Bergman C.M."/>
            <person name="Manee M."/>
        </authorList>
    </citation>
    <scope>NUCLEOTIDE SEQUENCE</scope>
    <source>
        <strain evidence="11">AA-2017</strain>
        <tissue evidence="11">Whole larva</tissue>
    </source>
</reference>
<keyword evidence="9" id="KW-0067">ATP-binding</keyword>
<dbReference type="GO" id="GO:0004798">
    <property type="term" value="F:dTMP kinase activity"/>
    <property type="evidence" value="ECO:0007669"/>
    <property type="project" value="UniProtKB-EC"/>
</dbReference>
<dbReference type="Pfam" id="PF02223">
    <property type="entry name" value="Thymidylate_kin"/>
    <property type="match status" value="1"/>
</dbReference>
<dbReference type="InterPro" id="IPR027417">
    <property type="entry name" value="P-loop_NTPase"/>
</dbReference>
<comment type="caution">
    <text evidence="11">The sequence shown here is derived from an EMBL/GenBank/DDBJ whole genome shotgun (WGS) entry which is preliminary data.</text>
</comment>
<comment type="similarity">
    <text evidence="2">Belongs to the thymidylate kinase family.</text>
</comment>
<dbReference type="GO" id="GO:0005739">
    <property type="term" value="C:mitochondrion"/>
    <property type="evidence" value="ECO:0007669"/>
    <property type="project" value="TreeGrafter"/>
</dbReference>
<dbReference type="HAMAP" id="MF_00165">
    <property type="entry name" value="Thymidylate_kinase"/>
    <property type="match status" value="1"/>
</dbReference>
<dbReference type="GO" id="GO:0005634">
    <property type="term" value="C:nucleus"/>
    <property type="evidence" value="ECO:0007669"/>
    <property type="project" value="TreeGrafter"/>
</dbReference>
<dbReference type="AlphaFoldDB" id="A0A834HRX1"/>
<evidence type="ECO:0000256" key="3">
    <source>
        <dbReference type="ARBA" id="ARBA00012980"/>
    </source>
</evidence>
<dbReference type="GO" id="GO:0006233">
    <property type="term" value="P:dTDP biosynthetic process"/>
    <property type="evidence" value="ECO:0007669"/>
    <property type="project" value="InterPro"/>
</dbReference>
<evidence type="ECO:0000259" key="10">
    <source>
        <dbReference type="Pfam" id="PF02223"/>
    </source>
</evidence>
<proteinExistence type="inferred from homology"/>
<keyword evidence="12" id="KW-1185">Reference proteome</keyword>
<evidence type="ECO:0000313" key="11">
    <source>
        <dbReference type="EMBL" id="KAF7266588.1"/>
    </source>
</evidence>
<keyword evidence="6" id="KW-0545">Nucleotide biosynthesis</keyword>
<dbReference type="EMBL" id="JAACXV010014526">
    <property type="protein sequence ID" value="KAF7266588.1"/>
    <property type="molecule type" value="Genomic_DNA"/>
</dbReference>
<dbReference type="OrthoDB" id="425602at2759"/>
<feature type="domain" description="Thymidylate kinase-like" evidence="10">
    <location>
        <begin position="12"/>
        <end position="191"/>
    </location>
</feature>
<dbReference type="InterPro" id="IPR018094">
    <property type="entry name" value="Thymidylate_kinase"/>
</dbReference>
<evidence type="ECO:0000256" key="6">
    <source>
        <dbReference type="ARBA" id="ARBA00022727"/>
    </source>
</evidence>
<evidence type="ECO:0000256" key="9">
    <source>
        <dbReference type="ARBA" id="ARBA00022840"/>
    </source>
</evidence>
<keyword evidence="8" id="KW-0418">Kinase</keyword>
<dbReference type="Proteomes" id="UP000625711">
    <property type="component" value="Unassembled WGS sequence"/>
</dbReference>
<evidence type="ECO:0000256" key="2">
    <source>
        <dbReference type="ARBA" id="ARBA00009776"/>
    </source>
</evidence>
<dbReference type="CDD" id="cd01672">
    <property type="entry name" value="TMPK"/>
    <property type="match status" value="1"/>
</dbReference>
<dbReference type="GO" id="GO:0005829">
    <property type="term" value="C:cytosol"/>
    <property type="evidence" value="ECO:0007669"/>
    <property type="project" value="TreeGrafter"/>
</dbReference>
<dbReference type="EC" id="2.7.4.9" evidence="3"/>
<dbReference type="PANTHER" id="PTHR10344">
    <property type="entry name" value="THYMIDYLATE KINASE"/>
    <property type="match status" value="1"/>
</dbReference>
<dbReference type="NCBIfam" id="TIGR00041">
    <property type="entry name" value="DTMP_kinase"/>
    <property type="match status" value="1"/>
</dbReference>
<comment type="pathway">
    <text evidence="1">Pyrimidine metabolism; dTTP biosynthesis.</text>
</comment>
<evidence type="ECO:0000256" key="7">
    <source>
        <dbReference type="ARBA" id="ARBA00022741"/>
    </source>
</evidence>
<sequence length="213" mass="24193">MSKIKRGALIVIEGVDRSGKSTQCKKLVDTLLKNKIPAVLMNFPDRTTVIGRLINEYLTNKKCKLNDQAIHLLFSANRWENVEKMKSLLNNGTTLIVDRYSYSGIAFSSSKKDMSTEWCKAPENGLIKPDLVFLLKLSQEEAARRTGFGDERYENTEMQEKVSNIYSAFAKEEDNWQVIDASGTVDEVHNELFATIVKKITEVSDLPLQQLHF</sequence>
<accession>A0A834HRX1</accession>
<keyword evidence="5" id="KW-0808">Transferase</keyword>
<evidence type="ECO:0000313" key="12">
    <source>
        <dbReference type="Proteomes" id="UP000625711"/>
    </source>
</evidence>
<dbReference type="SUPFAM" id="SSF52540">
    <property type="entry name" value="P-loop containing nucleoside triphosphate hydrolases"/>
    <property type="match status" value="1"/>
</dbReference>
<dbReference type="PROSITE" id="PS01331">
    <property type="entry name" value="THYMIDYLATE_KINASE"/>
    <property type="match status" value="1"/>
</dbReference>
<dbReference type="InterPro" id="IPR018095">
    <property type="entry name" value="Thymidylate_kin_CS"/>
</dbReference>
<dbReference type="GO" id="GO:0005524">
    <property type="term" value="F:ATP binding"/>
    <property type="evidence" value="ECO:0007669"/>
    <property type="project" value="UniProtKB-KW"/>
</dbReference>
<evidence type="ECO:0000256" key="8">
    <source>
        <dbReference type="ARBA" id="ARBA00022777"/>
    </source>
</evidence>
<keyword evidence="7" id="KW-0547">Nucleotide-binding</keyword>
<gene>
    <name evidence="11" type="ORF">GWI33_020094</name>
</gene>
<dbReference type="PANTHER" id="PTHR10344:SF1">
    <property type="entry name" value="THYMIDYLATE KINASE"/>
    <property type="match status" value="1"/>
</dbReference>
<name>A0A834HRX1_RHYFE</name>
<protein>
    <recommendedName>
        <fullName evidence="4">Thymidylate kinase</fullName>
        <ecNumber evidence="3">2.7.4.9</ecNumber>
    </recommendedName>
</protein>